<feature type="domain" description="D-isomer specific 2-hydroxyacid dehydrogenase catalytic" evidence="5">
    <location>
        <begin position="15"/>
        <end position="327"/>
    </location>
</feature>
<dbReference type="GO" id="GO:0004617">
    <property type="term" value="F:phosphoglycerate dehydrogenase activity"/>
    <property type="evidence" value="ECO:0007669"/>
    <property type="project" value="UniProtKB-ARBA"/>
</dbReference>
<evidence type="ECO:0000259" key="5">
    <source>
        <dbReference type="Pfam" id="PF00389"/>
    </source>
</evidence>
<dbReference type="SUPFAM" id="SSF51735">
    <property type="entry name" value="NAD(P)-binding Rossmann-fold domains"/>
    <property type="match status" value="1"/>
</dbReference>
<dbReference type="PANTHER" id="PTHR43026:SF1">
    <property type="entry name" value="2-HYDROXYACID DEHYDROGENASE HOMOLOG 1-RELATED"/>
    <property type="match status" value="1"/>
</dbReference>
<dbReference type="Pfam" id="PF00389">
    <property type="entry name" value="2-Hacid_dh"/>
    <property type="match status" value="1"/>
</dbReference>
<keyword evidence="2 4" id="KW-0560">Oxidoreductase</keyword>
<dbReference type="SUPFAM" id="SSF52283">
    <property type="entry name" value="Formate/glycerate dehydrogenase catalytic domain-like"/>
    <property type="match status" value="1"/>
</dbReference>
<dbReference type="InterPro" id="IPR006140">
    <property type="entry name" value="D-isomer_DH_NAD-bd"/>
</dbReference>
<feature type="domain" description="D-isomer specific 2-hydroxyacid dehydrogenase NAD-binding" evidence="6">
    <location>
        <begin position="110"/>
        <end position="304"/>
    </location>
</feature>
<evidence type="ECO:0000313" key="8">
    <source>
        <dbReference type="Proteomes" id="UP000001029"/>
    </source>
</evidence>
<comment type="similarity">
    <text evidence="1 4">Belongs to the D-isomer specific 2-hydroxyacid dehydrogenase family.</text>
</comment>
<dbReference type="InterPro" id="IPR058205">
    <property type="entry name" value="D-LDH-like"/>
</dbReference>
<dbReference type="KEGG" id="emi:Emin_1013"/>
<dbReference type="AlphaFoldDB" id="B2KDH0"/>
<dbReference type="InterPro" id="IPR036291">
    <property type="entry name" value="NAD(P)-bd_dom_sf"/>
</dbReference>
<dbReference type="GO" id="GO:0006564">
    <property type="term" value="P:L-serine biosynthetic process"/>
    <property type="evidence" value="ECO:0007669"/>
    <property type="project" value="UniProtKB-ARBA"/>
</dbReference>
<dbReference type="GO" id="GO:0051287">
    <property type="term" value="F:NAD binding"/>
    <property type="evidence" value="ECO:0007669"/>
    <property type="project" value="InterPro"/>
</dbReference>
<dbReference type="RefSeq" id="WP_012415181.1">
    <property type="nucleotide sequence ID" value="NC_010644.1"/>
</dbReference>
<dbReference type="GO" id="GO:0047545">
    <property type="term" value="F:(S)-2-hydroxyglutarate dehydrogenase activity"/>
    <property type="evidence" value="ECO:0007669"/>
    <property type="project" value="UniProtKB-ARBA"/>
</dbReference>
<proteinExistence type="inferred from homology"/>
<dbReference type="InterPro" id="IPR006139">
    <property type="entry name" value="D-isomer_2_OHA_DH_cat_dom"/>
</dbReference>
<dbReference type="Gene3D" id="3.40.50.720">
    <property type="entry name" value="NAD(P)-binding Rossmann-like Domain"/>
    <property type="match status" value="2"/>
</dbReference>
<reference evidence="7 8" key="1">
    <citation type="journal article" date="2009" name="Appl. Environ. Microbiol.">
        <title>Genomic analysis of 'Elusimicrobium minutum,' the first cultivated representative of the phylum 'Elusimicrobia' (formerly termite group 1).</title>
        <authorList>
            <person name="Herlemann D.P.R."/>
            <person name="Geissinger O."/>
            <person name="Ikeda-Ohtsubo W."/>
            <person name="Kunin V."/>
            <person name="Sun H."/>
            <person name="Lapidus A."/>
            <person name="Hugenholtz P."/>
            <person name="Brune A."/>
        </authorList>
    </citation>
    <scope>NUCLEOTIDE SEQUENCE [LARGE SCALE GENOMIC DNA]</scope>
    <source>
        <strain evidence="7 8">Pei191</strain>
    </source>
</reference>
<evidence type="ECO:0000256" key="1">
    <source>
        <dbReference type="ARBA" id="ARBA00005854"/>
    </source>
</evidence>
<dbReference type="PANTHER" id="PTHR43026">
    <property type="entry name" value="2-HYDROXYACID DEHYDROGENASE HOMOLOG 1-RELATED"/>
    <property type="match status" value="1"/>
</dbReference>
<keyword evidence="3" id="KW-0520">NAD</keyword>
<evidence type="ECO:0000256" key="3">
    <source>
        <dbReference type="ARBA" id="ARBA00023027"/>
    </source>
</evidence>
<dbReference type="STRING" id="445932.Emin_1013"/>
<keyword evidence="8" id="KW-1185">Reference proteome</keyword>
<protein>
    <submittedName>
        <fullName evidence="7">Putative lactate dehydrogenase</fullName>
    </submittedName>
</protein>
<dbReference type="PROSITE" id="PS00670">
    <property type="entry name" value="D_2_HYDROXYACID_DH_2"/>
    <property type="match status" value="1"/>
</dbReference>
<sequence length="338" mass="37874">MKIVFFDLDEIKPDKEILDGSNVNVEVIELSKNVFETDENDNVFDAEGISLFSTSRKIGSDILSKFPNLKFISVRSTGFDAIDTTYCKEKSIRVFNVPRYGETTVAEYTIGMIFALTRNIVRANNDMKDRNQLDIKSYSSRDLEAWTLGVLGAGAIGRSVINKAQCLGMNVIAYDPYPSKDFPNIKYVSLEELIKNSDIISLHVPSTKENYHMIGEENFKKMKKGVYIINTARGDLIDNKALYGALLSGHVAGTALDVLEEEGLMVGDDTLGMLAQRTKEELFTYSINTKLMNLDNVIVTPHIAFDTLDARKRIMTQTCKNIAGYYNAELEKPSEPKI</sequence>
<dbReference type="FunFam" id="3.40.50.720:FF:000041">
    <property type="entry name" value="D-3-phosphoglycerate dehydrogenase"/>
    <property type="match status" value="1"/>
</dbReference>
<dbReference type="GO" id="GO:0008720">
    <property type="term" value="F:D-lactate dehydrogenase (NAD+) activity"/>
    <property type="evidence" value="ECO:0007669"/>
    <property type="project" value="TreeGrafter"/>
</dbReference>
<dbReference type="InterPro" id="IPR029752">
    <property type="entry name" value="D-isomer_DH_CS1"/>
</dbReference>
<dbReference type="Proteomes" id="UP000001029">
    <property type="component" value="Chromosome"/>
</dbReference>
<evidence type="ECO:0000256" key="2">
    <source>
        <dbReference type="ARBA" id="ARBA00023002"/>
    </source>
</evidence>
<dbReference type="HOGENOM" id="CLU_019796_1_1_0"/>
<accession>B2KDH0</accession>
<organism evidence="7 8">
    <name type="scientific">Elusimicrobium minutum (strain Pei191)</name>
    <dbReference type="NCBI Taxonomy" id="445932"/>
    <lineage>
        <taxon>Bacteria</taxon>
        <taxon>Pseudomonadati</taxon>
        <taxon>Elusimicrobiota</taxon>
        <taxon>Elusimicrobia</taxon>
        <taxon>Elusimicrobiales</taxon>
        <taxon>Elusimicrobiaceae</taxon>
        <taxon>Elusimicrobium</taxon>
    </lineage>
</organism>
<dbReference type="EMBL" id="CP001055">
    <property type="protein sequence ID" value="ACC98566.1"/>
    <property type="molecule type" value="Genomic_DNA"/>
</dbReference>
<dbReference type="OrthoDB" id="9793626at2"/>
<evidence type="ECO:0000313" key="7">
    <source>
        <dbReference type="EMBL" id="ACC98566.1"/>
    </source>
</evidence>
<name>B2KDH0_ELUMP</name>
<dbReference type="InterPro" id="IPR029753">
    <property type="entry name" value="D-isomer_DH_CS"/>
</dbReference>
<dbReference type="PROSITE" id="PS00671">
    <property type="entry name" value="D_2_HYDROXYACID_DH_3"/>
    <property type="match status" value="1"/>
</dbReference>
<gene>
    <name evidence="7" type="ordered locus">Emin_1013</name>
</gene>
<dbReference type="CDD" id="cd01619">
    <property type="entry name" value="LDH_like"/>
    <property type="match status" value="1"/>
</dbReference>
<evidence type="ECO:0000259" key="6">
    <source>
        <dbReference type="Pfam" id="PF02826"/>
    </source>
</evidence>
<dbReference type="PROSITE" id="PS00065">
    <property type="entry name" value="D_2_HYDROXYACID_DH_1"/>
    <property type="match status" value="1"/>
</dbReference>
<evidence type="ECO:0000256" key="4">
    <source>
        <dbReference type="RuleBase" id="RU003719"/>
    </source>
</evidence>
<dbReference type="Pfam" id="PF02826">
    <property type="entry name" value="2-Hacid_dh_C"/>
    <property type="match status" value="1"/>
</dbReference>